<organism evidence="2 3">
    <name type="scientific">Microvirga puerhi</name>
    <dbReference type="NCBI Taxonomy" id="2876078"/>
    <lineage>
        <taxon>Bacteria</taxon>
        <taxon>Pseudomonadati</taxon>
        <taxon>Pseudomonadota</taxon>
        <taxon>Alphaproteobacteria</taxon>
        <taxon>Hyphomicrobiales</taxon>
        <taxon>Methylobacteriaceae</taxon>
        <taxon>Microvirga</taxon>
    </lineage>
</organism>
<evidence type="ECO:0000313" key="3">
    <source>
        <dbReference type="Proteomes" id="UP000704176"/>
    </source>
</evidence>
<sequence>MLRSLLAAAALIFATSLAGTTGAAAQGLVPCAPEHGFCRVPYPTRVIYGVPGRQAVMDVAGRGIPCSNEAFGDPAPGIPKRCAYIARGYGGGFEEPAPRPRRDWHGWREATYSEPAWRTCADENGFCGFRGQKRVRYGAHGRYAEGFYQGGVGCNNGTFGDPMPGVRKQCQVLD</sequence>
<reference evidence="2 3" key="1">
    <citation type="submission" date="2021-09" db="EMBL/GenBank/DDBJ databases">
        <title>The complete genome sequence of a new microorganism.</title>
        <authorList>
            <person name="Zi Z."/>
        </authorList>
    </citation>
    <scope>NUCLEOTIDE SEQUENCE [LARGE SCALE GENOMIC DNA]</scope>
    <source>
        <strain evidence="2 3">WGZ8</strain>
    </source>
</reference>
<name>A0ABS7VL14_9HYPH</name>
<dbReference type="Proteomes" id="UP000704176">
    <property type="component" value="Unassembled WGS sequence"/>
</dbReference>
<evidence type="ECO:0000313" key="2">
    <source>
        <dbReference type="EMBL" id="MBZ6075638.1"/>
    </source>
</evidence>
<evidence type="ECO:0000256" key="1">
    <source>
        <dbReference type="SAM" id="SignalP"/>
    </source>
</evidence>
<protein>
    <submittedName>
        <fullName evidence="2">Uncharacterized protein</fullName>
    </submittedName>
</protein>
<feature type="signal peptide" evidence="1">
    <location>
        <begin position="1"/>
        <end position="18"/>
    </location>
</feature>
<dbReference type="EMBL" id="JAIRBM010000003">
    <property type="protein sequence ID" value="MBZ6075638.1"/>
    <property type="molecule type" value="Genomic_DNA"/>
</dbReference>
<keyword evidence="3" id="KW-1185">Reference proteome</keyword>
<comment type="caution">
    <text evidence="2">The sequence shown here is derived from an EMBL/GenBank/DDBJ whole genome shotgun (WGS) entry which is preliminary data.</text>
</comment>
<gene>
    <name evidence="2" type="ORF">K9B37_04975</name>
</gene>
<feature type="chain" id="PRO_5046819315" evidence="1">
    <location>
        <begin position="19"/>
        <end position="174"/>
    </location>
</feature>
<dbReference type="RefSeq" id="WP_224311749.1">
    <property type="nucleotide sequence ID" value="NZ_JAIRBM010000003.1"/>
</dbReference>
<accession>A0ABS7VL14</accession>
<keyword evidence="1" id="KW-0732">Signal</keyword>
<proteinExistence type="predicted"/>